<dbReference type="InterPro" id="IPR043502">
    <property type="entry name" value="DNA/RNA_pol_sf"/>
</dbReference>
<dbReference type="PROSITE" id="PS50878">
    <property type="entry name" value="RT_POL"/>
    <property type="match status" value="1"/>
</dbReference>
<dbReference type="SUPFAM" id="SSF56672">
    <property type="entry name" value="DNA/RNA polymerases"/>
    <property type="match status" value="1"/>
</dbReference>
<dbReference type="InterPro" id="IPR000477">
    <property type="entry name" value="RT_dom"/>
</dbReference>
<dbReference type="AlphaFoldDB" id="A0A6G5ACN0"/>
<dbReference type="CDD" id="cd01650">
    <property type="entry name" value="RT_nLTR_like"/>
    <property type="match status" value="1"/>
</dbReference>
<dbReference type="Pfam" id="PF00078">
    <property type="entry name" value="RVT_1"/>
    <property type="match status" value="1"/>
</dbReference>
<protein>
    <submittedName>
        <fullName evidence="2">Putative tick transposon</fullName>
    </submittedName>
</protein>
<organism evidence="2">
    <name type="scientific">Rhipicephalus microplus</name>
    <name type="common">Cattle tick</name>
    <name type="synonym">Boophilus microplus</name>
    <dbReference type="NCBI Taxonomy" id="6941"/>
    <lineage>
        <taxon>Eukaryota</taxon>
        <taxon>Metazoa</taxon>
        <taxon>Ecdysozoa</taxon>
        <taxon>Arthropoda</taxon>
        <taxon>Chelicerata</taxon>
        <taxon>Arachnida</taxon>
        <taxon>Acari</taxon>
        <taxon>Parasitiformes</taxon>
        <taxon>Ixodida</taxon>
        <taxon>Ixodoidea</taxon>
        <taxon>Ixodidae</taxon>
        <taxon>Rhipicephalinae</taxon>
        <taxon>Rhipicephalus</taxon>
        <taxon>Boophilus</taxon>
    </lineage>
</organism>
<accession>A0A6G5ACN0</accession>
<evidence type="ECO:0000259" key="1">
    <source>
        <dbReference type="PROSITE" id="PS50878"/>
    </source>
</evidence>
<name>A0A6G5ACN0_RHIMP</name>
<dbReference type="PANTHER" id="PTHR19446">
    <property type="entry name" value="REVERSE TRANSCRIPTASES"/>
    <property type="match status" value="1"/>
</dbReference>
<dbReference type="OrthoDB" id="6496131at2759"/>
<feature type="domain" description="Reverse transcriptase" evidence="1">
    <location>
        <begin position="117"/>
        <end position="375"/>
    </location>
</feature>
<dbReference type="GO" id="GO:0071897">
    <property type="term" value="P:DNA biosynthetic process"/>
    <property type="evidence" value="ECO:0007669"/>
    <property type="project" value="UniProtKB-ARBA"/>
</dbReference>
<dbReference type="VEuPathDB" id="VectorBase:LOC119163945"/>
<evidence type="ECO:0000313" key="2">
    <source>
        <dbReference type="EMBL" id="NIE47787.1"/>
    </source>
</evidence>
<dbReference type="EMBL" id="GIKN01005514">
    <property type="protein sequence ID" value="NIE47787.1"/>
    <property type="molecule type" value="Transcribed_RNA"/>
</dbReference>
<proteinExistence type="predicted"/>
<sequence length="383" mass="43791">MVGRIAGKQVHTLPLVNTQGDTLEDQANFLGAHFEQVSSSSHYTDTFQKYRTRIEKQKLEHKSTRYEAYNQAFSLAELRTSLNSCSTSAPGSDRVVYEMLKNLPAETRKTLLCLYNAIWFSGTIPTSWKEAIIIPILKEGKDPSLASSYRPIALTSCLCKVFEKMINCRLVHILETNNLLDPFQCGFRESRSTTDHLVRIEAQIRDAFVHKQYFLSVFLDIEKAYDTTWRFGILRDLSHLGVRGRMFHIIESYLSNRTFRVRVGTVLSQTFVQETGVPQGGVLSCTLFLIKMNSLRLSIPRNMFYCTYVDDVQLGFRSCNLAMCERQVQLGLNKVSKWAEENGFRLNPQKSTCVLFSRKRGMHSEPDIELNGQRLSVNAEHNS</sequence>
<reference evidence="2" key="1">
    <citation type="submission" date="2020-03" db="EMBL/GenBank/DDBJ databases">
        <title>A transcriptome and proteome of the tick Rhipicephalus microplus shaped by the genetic composition of its hosts and developmental stage.</title>
        <authorList>
            <person name="Garcia G.R."/>
            <person name="Ribeiro J.M.C."/>
            <person name="Maruyama S.R."/>
            <person name="Gardinasse L.G."/>
            <person name="Nelson K."/>
            <person name="Ferreira B.R."/>
            <person name="Andrade T.G."/>
            <person name="Santos I.K.F.M."/>
        </authorList>
    </citation>
    <scope>NUCLEOTIDE SEQUENCE</scope>
    <source>
        <strain evidence="2">NSGR</strain>
        <tissue evidence="2">Salivary glands</tissue>
    </source>
</reference>